<dbReference type="PANTHER" id="PTHR13452">
    <property type="entry name" value="THUMP DOMAIN CONTAINING PROTEIN 1-RELATED"/>
    <property type="match status" value="1"/>
</dbReference>
<protein>
    <submittedName>
        <fullName evidence="5">THUMP domain-containing protein</fullName>
    </submittedName>
</protein>
<evidence type="ECO:0000259" key="3">
    <source>
        <dbReference type="PROSITE" id="PS51165"/>
    </source>
</evidence>
<feature type="compositionally biased region" description="Basic and acidic residues" evidence="2">
    <location>
        <begin position="255"/>
        <end position="266"/>
    </location>
</feature>
<dbReference type="Proteomes" id="UP000492821">
    <property type="component" value="Unassembled WGS sequence"/>
</dbReference>
<dbReference type="GO" id="GO:0006400">
    <property type="term" value="P:tRNA modification"/>
    <property type="evidence" value="ECO:0007669"/>
    <property type="project" value="InterPro"/>
</dbReference>
<proteinExistence type="predicted"/>
<dbReference type="SUPFAM" id="SSF143437">
    <property type="entry name" value="THUMP domain-like"/>
    <property type="match status" value="1"/>
</dbReference>
<dbReference type="SMART" id="SM00981">
    <property type="entry name" value="THUMP"/>
    <property type="match status" value="1"/>
</dbReference>
<feature type="domain" description="THUMP" evidence="3">
    <location>
        <begin position="128"/>
        <end position="242"/>
    </location>
</feature>
<organism evidence="4 5">
    <name type="scientific">Panagrellus redivivus</name>
    <name type="common">Microworm</name>
    <dbReference type="NCBI Taxonomy" id="6233"/>
    <lineage>
        <taxon>Eukaryota</taxon>
        <taxon>Metazoa</taxon>
        <taxon>Ecdysozoa</taxon>
        <taxon>Nematoda</taxon>
        <taxon>Chromadorea</taxon>
        <taxon>Rhabditida</taxon>
        <taxon>Tylenchina</taxon>
        <taxon>Panagrolaimomorpha</taxon>
        <taxon>Panagrolaimoidea</taxon>
        <taxon>Panagrolaimidae</taxon>
        <taxon>Panagrellus</taxon>
    </lineage>
</organism>
<keyword evidence="1" id="KW-0694">RNA-binding</keyword>
<dbReference type="PANTHER" id="PTHR13452:SF10">
    <property type="entry name" value="THUMP DOMAIN-CONTAINING PROTEIN 1"/>
    <property type="match status" value="1"/>
</dbReference>
<dbReference type="Gene3D" id="3.30.2300.10">
    <property type="entry name" value="THUMP superfamily"/>
    <property type="match status" value="1"/>
</dbReference>
<evidence type="ECO:0000256" key="1">
    <source>
        <dbReference type="PROSITE-ProRule" id="PRU00529"/>
    </source>
</evidence>
<dbReference type="GO" id="GO:0003723">
    <property type="term" value="F:RNA binding"/>
    <property type="evidence" value="ECO:0007669"/>
    <property type="project" value="UniProtKB-UniRule"/>
</dbReference>
<dbReference type="CDD" id="cd11717">
    <property type="entry name" value="THUMP_THUMPD1_like"/>
    <property type="match status" value="1"/>
</dbReference>
<dbReference type="PROSITE" id="PS51165">
    <property type="entry name" value="THUMP"/>
    <property type="match status" value="1"/>
</dbReference>
<evidence type="ECO:0000313" key="5">
    <source>
        <dbReference type="WBParaSite" id="Pan_g3723.t1"/>
    </source>
</evidence>
<sequence>MSNRNNRGGGGNRYRAQQYQKARQLDWNQFGIFFTADWEKDGVREAYNLINKHLDAREKPAEPTPPAVPEEELDVADALKAACAETSATKGTGRRVKQSPTGVKHCLFFTIDDYPREKITSFTESLVAECQANLQCRFLSRAIPVEDITPDEPEVFKTRLTRILTTHFNDFKADPANEGRHASFAVDFKRRFNDQFERQYALDVVCEIVEGLDPESKVNLTTPDLTVVVHVIRKAVMISCVREFKQRRQFSLKPPGEDIHAKKEETGGGDAPNAGEDDDESHAQSAEGDAMGLE</sequence>
<dbReference type="AlphaFoldDB" id="A0A7E4VWU0"/>
<dbReference type="WBParaSite" id="Pan_g3723.t1">
    <property type="protein sequence ID" value="Pan_g3723.t1"/>
    <property type="gene ID" value="Pan_g3723"/>
</dbReference>
<reference evidence="4" key="1">
    <citation type="journal article" date="2013" name="Genetics">
        <title>The draft genome and transcriptome of Panagrellus redivivus are shaped by the harsh demands of a free-living lifestyle.</title>
        <authorList>
            <person name="Srinivasan J."/>
            <person name="Dillman A.R."/>
            <person name="Macchietto M.G."/>
            <person name="Heikkinen L."/>
            <person name="Lakso M."/>
            <person name="Fracchia K.M."/>
            <person name="Antoshechkin I."/>
            <person name="Mortazavi A."/>
            <person name="Wong G."/>
            <person name="Sternberg P.W."/>
        </authorList>
    </citation>
    <scope>NUCLEOTIDE SEQUENCE [LARGE SCALE GENOMIC DNA]</scope>
    <source>
        <strain evidence="4">MT8872</strain>
    </source>
</reference>
<reference evidence="5" key="2">
    <citation type="submission" date="2020-10" db="UniProtKB">
        <authorList>
            <consortium name="WormBaseParasite"/>
        </authorList>
    </citation>
    <scope>IDENTIFICATION</scope>
</reference>
<evidence type="ECO:0000256" key="2">
    <source>
        <dbReference type="SAM" id="MobiDB-lite"/>
    </source>
</evidence>
<dbReference type="InterPro" id="IPR040183">
    <property type="entry name" value="THUMPD1-like"/>
</dbReference>
<accession>A0A7E4VWU0</accession>
<dbReference type="Pfam" id="PF02926">
    <property type="entry name" value="THUMP"/>
    <property type="match status" value="1"/>
</dbReference>
<dbReference type="InterPro" id="IPR004114">
    <property type="entry name" value="THUMP_dom"/>
</dbReference>
<feature type="region of interest" description="Disordered" evidence="2">
    <location>
        <begin position="251"/>
        <end position="294"/>
    </location>
</feature>
<name>A0A7E4VWU0_PANRE</name>
<evidence type="ECO:0000313" key="4">
    <source>
        <dbReference type="Proteomes" id="UP000492821"/>
    </source>
</evidence>
<keyword evidence="4" id="KW-1185">Reference proteome</keyword>